<reference evidence="1" key="1">
    <citation type="submission" date="2020-06" db="EMBL/GenBank/DDBJ databases">
        <title>Unique genomic features of the anaerobic methanotrophic archaea.</title>
        <authorList>
            <person name="Chadwick G.L."/>
            <person name="Skennerton C.T."/>
            <person name="Laso-Perez R."/>
            <person name="Leu A.O."/>
            <person name="Speth D.R."/>
            <person name="Yu H."/>
            <person name="Morgan-Lang C."/>
            <person name="Hatzenpichler R."/>
            <person name="Goudeau D."/>
            <person name="Malmstrom R."/>
            <person name="Brazelton W.J."/>
            <person name="Woyke T."/>
            <person name="Hallam S.J."/>
            <person name="Tyson G.W."/>
            <person name="Wegener G."/>
            <person name="Boetius A."/>
            <person name="Orphan V."/>
        </authorList>
    </citation>
    <scope>NUCLEOTIDE SEQUENCE</scope>
</reference>
<dbReference type="EMBL" id="MT631272">
    <property type="protein sequence ID" value="QNO47709.1"/>
    <property type="molecule type" value="Genomic_DNA"/>
</dbReference>
<proteinExistence type="predicted"/>
<protein>
    <recommendedName>
        <fullName evidence="2">YhcG PDDEXK nuclease domain-containing protein</fullName>
    </recommendedName>
</protein>
<name>A0A7G9YI75_9EURY</name>
<evidence type="ECO:0008006" key="2">
    <source>
        <dbReference type="Google" id="ProtNLM"/>
    </source>
</evidence>
<organism evidence="1">
    <name type="scientific">Candidatus Methanogaster sp. ANME-2c ERB4</name>
    <dbReference type="NCBI Taxonomy" id="2759911"/>
    <lineage>
        <taxon>Archaea</taxon>
        <taxon>Methanobacteriati</taxon>
        <taxon>Methanobacteriota</taxon>
        <taxon>Stenosarchaea group</taxon>
        <taxon>Methanomicrobia</taxon>
        <taxon>Methanosarcinales</taxon>
        <taxon>ANME-2 cluster</taxon>
        <taxon>Candidatus Methanogasteraceae</taxon>
        <taxon>Candidatus Methanogaster</taxon>
    </lineage>
</organism>
<accession>A0A7G9YI75</accession>
<gene>
    <name evidence="1" type="ORF">LDJELIEA_00007</name>
</gene>
<dbReference type="AlphaFoldDB" id="A0A7G9YI75"/>
<evidence type="ECO:0000313" key="1">
    <source>
        <dbReference type="EMBL" id="QNO47709.1"/>
    </source>
</evidence>
<sequence length="63" mass="7234">MPLGLILCAEKSCERMELLRLEEGGMYVTEYLTDLPPRHLLEAKLHEAIRLAREQIAVREGVE</sequence>